<proteinExistence type="predicted"/>
<accession>A0A3A2ZTW5</accession>
<dbReference type="Proteomes" id="UP000266188">
    <property type="component" value="Unassembled WGS sequence"/>
</dbReference>
<evidence type="ECO:0000313" key="1">
    <source>
        <dbReference type="EMBL" id="RJE21415.1"/>
    </source>
</evidence>
<dbReference type="EMBL" id="MVGC01000230">
    <property type="protein sequence ID" value="RJE21415.1"/>
    <property type="molecule type" value="Genomic_DNA"/>
</dbReference>
<sequence length="175" mass="20599">MRHREEWDPPDREISLFVRESSAYKRLKAKGFCKLGIIPDFYGTIENINPTLWPNLDMFQNDELPPNAVVIEYIPDMQPLDLSNFSVMRMAKFRRILDSMHRAKVSHGDPYPRNMMIQVGDRERDTALSSTGEELISWEIDMMNYLAAALEEDYKQGKLKRAYSYYYEWFATLPS</sequence>
<gene>
    <name evidence="1" type="ORF">PHISCL_06246</name>
</gene>
<evidence type="ECO:0000313" key="2">
    <source>
        <dbReference type="Proteomes" id="UP000266188"/>
    </source>
</evidence>
<keyword evidence="2" id="KW-1185">Reference proteome</keyword>
<organism evidence="1 2">
    <name type="scientific">Aspergillus sclerotialis</name>
    <dbReference type="NCBI Taxonomy" id="2070753"/>
    <lineage>
        <taxon>Eukaryota</taxon>
        <taxon>Fungi</taxon>
        <taxon>Dikarya</taxon>
        <taxon>Ascomycota</taxon>
        <taxon>Pezizomycotina</taxon>
        <taxon>Eurotiomycetes</taxon>
        <taxon>Eurotiomycetidae</taxon>
        <taxon>Eurotiales</taxon>
        <taxon>Aspergillaceae</taxon>
        <taxon>Aspergillus</taxon>
        <taxon>Aspergillus subgen. Polypaecilum</taxon>
    </lineage>
</organism>
<evidence type="ECO:0008006" key="3">
    <source>
        <dbReference type="Google" id="ProtNLM"/>
    </source>
</evidence>
<dbReference type="STRING" id="2070753.A0A3A2ZTW5"/>
<protein>
    <recommendedName>
        <fullName evidence="3">Protein kinase domain-containing protein</fullName>
    </recommendedName>
</protein>
<reference evidence="2" key="1">
    <citation type="submission" date="2017-02" db="EMBL/GenBank/DDBJ databases">
        <authorList>
            <person name="Tafer H."/>
            <person name="Lopandic K."/>
        </authorList>
    </citation>
    <scope>NUCLEOTIDE SEQUENCE [LARGE SCALE GENOMIC DNA]</scope>
    <source>
        <strain evidence="2">CBS 366.77</strain>
    </source>
</reference>
<name>A0A3A2ZTW5_9EURO</name>
<dbReference type="OrthoDB" id="4185642at2759"/>
<comment type="caution">
    <text evidence="1">The sequence shown here is derived from an EMBL/GenBank/DDBJ whole genome shotgun (WGS) entry which is preliminary data.</text>
</comment>
<dbReference type="AlphaFoldDB" id="A0A3A2ZTW5"/>